<dbReference type="RefSeq" id="WP_136426038.1">
    <property type="nucleotide sequence ID" value="NZ_SSSM01000001.1"/>
</dbReference>
<protein>
    <submittedName>
        <fullName evidence="2">Uncharacterized protein</fullName>
    </submittedName>
</protein>
<feature type="compositionally biased region" description="Basic and acidic residues" evidence="1">
    <location>
        <begin position="87"/>
        <end position="109"/>
    </location>
</feature>
<evidence type="ECO:0000313" key="2">
    <source>
        <dbReference type="EMBL" id="THG33257.1"/>
    </source>
</evidence>
<feature type="region of interest" description="Disordered" evidence="1">
    <location>
        <begin position="69"/>
        <end position="137"/>
    </location>
</feature>
<dbReference type="EMBL" id="SSSM01000001">
    <property type="protein sequence ID" value="THG33257.1"/>
    <property type="molecule type" value="Genomic_DNA"/>
</dbReference>
<accession>A0A4V3WTU0</accession>
<name>A0A4V3WTU0_9MICO</name>
<reference evidence="2 3" key="1">
    <citation type="submission" date="2019-04" db="EMBL/GenBank/DDBJ databases">
        <authorList>
            <person name="Jiang L."/>
        </authorList>
    </citation>
    <scope>NUCLEOTIDE SEQUENCE [LARGE SCALE GENOMIC DNA]</scope>
    <source>
        <strain evidence="2 3">YIM 131853</strain>
    </source>
</reference>
<sequence length="137" mass="15136">MPVLITCPTCGAEVRLLPDGHVKVHRIGGALCSFVRTASSASVGQENPFADPVKRQALQERRALLKVQEAAAKEREKRSKELRKKRAQADKALRDKLQLKQKIDGLTRTDRRKRKKTKGGGSVWTISGGLPSLGKRN</sequence>
<dbReference type="Proteomes" id="UP000309133">
    <property type="component" value="Unassembled WGS sequence"/>
</dbReference>
<proteinExistence type="predicted"/>
<organism evidence="2 3">
    <name type="scientific">Naasia lichenicola</name>
    <dbReference type="NCBI Taxonomy" id="2565933"/>
    <lineage>
        <taxon>Bacteria</taxon>
        <taxon>Bacillati</taxon>
        <taxon>Actinomycetota</taxon>
        <taxon>Actinomycetes</taxon>
        <taxon>Micrococcales</taxon>
        <taxon>Microbacteriaceae</taxon>
        <taxon>Naasia</taxon>
    </lineage>
</organism>
<gene>
    <name evidence="2" type="ORF">E6C64_02585</name>
</gene>
<evidence type="ECO:0000313" key="3">
    <source>
        <dbReference type="Proteomes" id="UP000309133"/>
    </source>
</evidence>
<dbReference type="OrthoDB" id="9809663at2"/>
<keyword evidence="3" id="KW-1185">Reference proteome</keyword>
<comment type="caution">
    <text evidence="2">The sequence shown here is derived from an EMBL/GenBank/DDBJ whole genome shotgun (WGS) entry which is preliminary data.</text>
</comment>
<evidence type="ECO:0000256" key="1">
    <source>
        <dbReference type="SAM" id="MobiDB-lite"/>
    </source>
</evidence>
<dbReference type="AlphaFoldDB" id="A0A4V3WTU0"/>